<feature type="transmembrane region" description="Helical" evidence="6">
    <location>
        <begin position="40"/>
        <end position="61"/>
    </location>
</feature>
<comment type="subcellular location">
    <subcellularLocation>
        <location evidence="1">Cell membrane</location>
        <topology evidence="1">Multi-pass membrane protein</topology>
    </subcellularLocation>
</comment>
<feature type="transmembrane region" description="Helical" evidence="6">
    <location>
        <begin position="98"/>
        <end position="116"/>
    </location>
</feature>
<comment type="caution">
    <text evidence="8">The sequence shown here is derived from an EMBL/GenBank/DDBJ whole genome shotgun (WGS) entry which is preliminary data.</text>
</comment>
<evidence type="ECO:0000256" key="1">
    <source>
        <dbReference type="ARBA" id="ARBA00004651"/>
    </source>
</evidence>
<feature type="transmembrane region" description="Helical" evidence="6">
    <location>
        <begin position="236"/>
        <end position="254"/>
    </location>
</feature>
<evidence type="ECO:0000259" key="7">
    <source>
        <dbReference type="PROSITE" id="PS50850"/>
    </source>
</evidence>
<feature type="transmembrane region" description="Helical" evidence="6">
    <location>
        <begin position="159"/>
        <end position="178"/>
    </location>
</feature>
<accession>A0A2S7EXM5</accession>
<name>A0A2S7EXM5_9XANT</name>
<evidence type="ECO:0000256" key="6">
    <source>
        <dbReference type="SAM" id="Phobius"/>
    </source>
</evidence>
<dbReference type="CDD" id="cd17324">
    <property type="entry name" value="MFS_NepI_like"/>
    <property type="match status" value="1"/>
</dbReference>
<feature type="transmembrane region" description="Helical" evidence="6">
    <location>
        <begin position="324"/>
        <end position="345"/>
    </location>
</feature>
<keyword evidence="9" id="KW-1185">Reference proteome</keyword>
<dbReference type="InterPro" id="IPR020846">
    <property type="entry name" value="MFS_dom"/>
</dbReference>
<evidence type="ECO:0000256" key="5">
    <source>
        <dbReference type="ARBA" id="ARBA00023136"/>
    </source>
</evidence>
<keyword evidence="4 6" id="KW-1133">Transmembrane helix</keyword>
<dbReference type="AlphaFoldDB" id="A0A2S7EXM5"/>
<evidence type="ECO:0000256" key="4">
    <source>
        <dbReference type="ARBA" id="ARBA00022989"/>
    </source>
</evidence>
<feature type="transmembrane region" description="Helical" evidence="6">
    <location>
        <begin position="351"/>
        <end position="369"/>
    </location>
</feature>
<keyword evidence="2" id="KW-1003">Cell membrane</keyword>
<dbReference type="PROSITE" id="PS50850">
    <property type="entry name" value="MFS"/>
    <property type="match status" value="1"/>
</dbReference>
<proteinExistence type="predicted"/>
<reference evidence="9" key="1">
    <citation type="submission" date="2016-08" db="EMBL/GenBank/DDBJ databases">
        <authorList>
            <person name="Merda D."/>
            <person name="Briand M."/>
            <person name="Taghouti G."/>
            <person name="Carrere S."/>
            <person name="Gouzy J."/>
            <person name="Portier P."/>
            <person name="Jacques M.-A."/>
            <person name="Fischer-Le Saux M."/>
        </authorList>
    </citation>
    <scope>NUCLEOTIDE SEQUENCE [LARGE SCALE GENOMIC DNA]</scope>
    <source>
        <strain evidence="9">CFBP1156</strain>
    </source>
</reference>
<dbReference type="InterPro" id="IPR050189">
    <property type="entry name" value="MFS_Efflux_Transporters"/>
</dbReference>
<organism evidence="8 9">
    <name type="scientific">Xanthomonas hyacinthi</name>
    <dbReference type="NCBI Taxonomy" id="56455"/>
    <lineage>
        <taxon>Bacteria</taxon>
        <taxon>Pseudomonadati</taxon>
        <taxon>Pseudomonadota</taxon>
        <taxon>Gammaproteobacteria</taxon>
        <taxon>Lysobacterales</taxon>
        <taxon>Lysobacteraceae</taxon>
        <taxon>Xanthomonas</taxon>
    </lineage>
</organism>
<evidence type="ECO:0000313" key="9">
    <source>
        <dbReference type="Proteomes" id="UP000238261"/>
    </source>
</evidence>
<gene>
    <name evidence="8" type="ORF">XhyaCFBP1156_08635</name>
</gene>
<dbReference type="InterPro" id="IPR011701">
    <property type="entry name" value="MFS"/>
</dbReference>
<dbReference type="GO" id="GO:0022857">
    <property type="term" value="F:transmembrane transporter activity"/>
    <property type="evidence" value="ECO:0007669"/>
    <property type="project" value="InterPro"/>
</dbReference>
<evidence type="ECO:0000256" key="3">
    <source>
        <dbReference type="ARBA" id="ARBA00022692"/>
    </source>
</evidence>
<dbReference type="Proteomes" id="UP000238261">
    <property type="component" value="Unassembled WGS sequence"/>
</dbReference>
<feature type="transmembrane region" description="Helical" evidence="6">
    <location>
        <begin position="199"/>
        <end position="230"/>
    </location>
</feature>
<protein>
    <submittedName>
        <fullName evidence="8">MFS transporter</fullName>
    </submittedName>
</protein>
<dbReference type="EMBL" id="MDEG01000006">
    <property type="protein sequence ID" value="PPU97849.1"/>
    <property type="molecule type" value="Genomic_DNA"/>
</dbReference>
<feature type="transmembrane region" description="Helical" evidence="6">
    <location>
        <begin position="292"/>
        <end position="312"/>
    </location>
</feature>
<keyword evidence="5 6" id="KW-0472">Membrane</keyword>
<dbReference type="PANTHER" id="PTHR43124:SF4">
    <property type="entry name" value="SUGAR EFFLUX TRANSPORTER"/>
    <property type="match status" value="1"/>
</dbReference>
<keyword evidence="3 6" id="KW-0812">Transmembrane</keyword>
<dbReference type="PANTHER" id="PTHR43124">
    <property type="entry name" value="PURINE EFFLUX PUMP PBUE"/>
    <property type="match status" value="1"/>
</dbReference>
<dbReference type="RefSeq" id="WP_046980728.1">
    <property type="nucleotide sequence ID" value="NZ_CP043476.1"/>
</dbReference>
<dbReference type="Pfam" id="PF07690">
    <property type="entry name" value="MFS_1"/>
    <property type="match status" value="1"/>
</dbReference>
<evidence type="ECO:0000256" key="2">
    <source>
        <dbReference type="ARBA" id="ARBA00022475"/>
    </source>
</evidence>
<dbReference type="InterPro" id="IPR036259">
    <property type="entry name" value="MFS_trans_sf"/>
</dbReference>
<evidence type="ECO:0000313" key="8">
    <source>
        <dbReference type="EMBL" id="PPU97849.1"/>
    </source>
</evidence>
<dbReference type="OrthoDB" id="2810795at2"/>
<sequence>MQRLLLLVLAAFIAQTSEYLPIGLLPQIAGNLKVAPAQAGFLVTGYAWIAALTAVPFTLATQRLPRRTVFVGLLGIIALANALTTFANSYTMLASSRVLAALTHGVFWSMIAPYAVRVAPEMPAGRATAWALSGISLALVVGVPCSTMIGHWLGWRMAFATSAVLGGLTGVLSFRLLLPEGNSASSAAKQRLPGKSAALYTVAIVTLLIVASHFTGYTYVVPILTGIAYIPEERHALFLLSFGLAGAVGTWLAGRLTINPASLSLIAAIGVIASQAAMLVSRRSEIGILLEMAWWGASIAMLIVGLQSWVIAIMPERAEAASSLYVAAFNLGIGGGALAGGIALAHGGIDAVLKTSSLLGSSALLGFLISRRRRTNYPPCKSP</sequence>
<dbReference type="Gene3D" id="1.20.1250.20">
    <property type="entry name" value="MFS general substrate transporter like domains"/>
    <property type="match status" value="1"/>
</dbReference>
<feature type="transmembrane region" description="Helical" evidence="6">
    <location>
        <begin position="128"/>
        <end position="153"/>
    </location>
</feature>
<feature type="transmembrane region" description="Helical" evidence="6">
    <location>
        <begin position="261"/>
        <end position="280"/>
    </location>
</feature>
<feature type="domain" description="Major facilitator superfamily (MFS) profile" evidence="7">
    <location>
        <begin position="3"/>
        <end position="374"/>
    </location>
</feature>
<dbReference type="GO" id="GO:0005886">
    <property type="term" value="C:plasma membrane"/>
    <property type="evidence" value="ECO:0007669"/>
    <property type="project" value="UniProtKB-SubCell"/>
</dbReference>
<dbReference type="SUPFAM" id="SSF103473">
    <property type="entry name" value="MFS general substrate transporter"/>
    <property type="match status" value="1"/>
</dbReference>
<feature type="transmembrane region" description="Helical" evidence="6">
    <location>
        <begin position="68"/>
        <end position="86"/>
    </location>
</feature>